<evidence type="ECO:0000256" key="3">
    <source>
        <dbReference type="ARBA" id="ARBA00022801"/>
    </source>
</evidence>
<keyword evidence="6" id="KW-1185">Reference proteome</keyword>
<sequence>MAERISGYAARFNSETTIAGEFREMLAPGCFARTLRENPDVVMILDHDPGRVLGRTTANTLFLREDATGLWFDLNPDPTTPSGQEAIGCVRRTDIRGCSFGFRVRSEEWRDGENRLPLRIIKDVDLAEVTLTAFPAYTDTSASFRVSSRNDAADRVKSKAEAAMKARGITV</sequence>
<dbReference type="NCBIfam" id="TIGR01543">
    <property type="entry name" value="proheadase_HK97"/>
    <property type="match status" value="1"/>
</dbReference>
<name>A0ABV2MRR5_9HYPH</name>
<keyword evidence="2 5" id="KW-0645">Protease</keyword>
<dbReference type="GeneID" id="91147512"/>
<organism evidence="5 6">
    <name type="scientific">Rhizobium binae</name>
    <dbReference type="NCBI Taxonomy" id="1138190"/>
    <lineage>
        <taxon>Bacteria</taxon>
        <taxon>Pseudomonadati</taxon>
        <taxon>Pseudomonadota</taxon>
        <taxon>Alphaproteobacteria</taxon>
        <taxon>Hyphomicrobiales</taxon>
        <taxon>Rhizobiaceae</taxon>
        <taxon>Rhizobium/Agrobacterium group</taxon>
        <taxon>Rhizobium</taxon>
    </lineage>
</organism>
<dbReference type="GO" id="GO:0008233">
    <property type="term" value="F:peptidase activity"/>
    <property type="evidence" value="ECO:0007669"/>
    <property type="project" value="UniProtKB-KW"/>
</dbReference>
<comment type="caution">
    <text evidence="5">The sequence shown here is derived from an EMBL/GenBank/DDBJ whole genome shotgun (WGS) entry which is preliminary data.</text>
</comment>
<proteinExistence type="predicted"/>
<keyword evidence="3" id="KW-0378">Hydrolase</keyword>
<dbReference type="EMBL" id="JBEPMY010000046">
    <property type="protein sequence ID" value="MET3759159.1"/>
    <property type="molecule type" value="Genomic_DNA"/>
</dbReference>
<evidence type="ECO:0000256" key="1">
    <source>
        <dbReference type="ARBA" id="ARBA00022612"/>
    </source>
</evidence>
<accession>A0ABV2MRR5</accession>
<evidence type="ECO:0000313" key="6">
    <source>
        <dbReference type="Proteomes" id="UP001549077"/>
    </source>
</evidence>
<dbReference type="RefSeq" id="WP_246763150.1">
    <property type="nucleotide sequence ID" value="NZ_CP071604.1"/>
</dbReference>
<evidence type="ECO:0000313" key="5">
    <source>
        <dbReference type="EMBL" id="MET3759159.1"/>
    </source>
</evidence>
<reference evidence="5 6" key="1">
    <citation type="submission" date="2024-06" db="EMBL/GenBank/DDBJ databases">
        <title>Genomic Encyclopedia of Type Strains, Phase IV (KMG-IV): sequencing the most valuable type-strain genomes for metagenomic binning, comparative biology and taxonomic classification.</title>
        <authorList>
            <person name="Goeker M."/>
        </authorList>
    </citation>
    <scope>NUCLEOTIDE SEQUENCE [LARGE SCALE GENOMIC DNA]</scope>
    <source>
        <strain evidence="5 6">DSM 29288</strain>
    </source>
</reference>
<feature type="domain" description="Prohead serine protease" evidence="4">
    <location>
        <begin position="4"/>
        <end position="147"/>
    </location>
</feature>
<dbReference type="InterPro" id="IPR006433">
    <property type="entry name" value="Prohead_protease"/>
</dbReference>
<dbReference type="GO" id="GO:0006508">
    <property type="term" value="P:proteolysis"/>
    <property type="evidence" value="ECO:0007669"/>
    <property type="project" value="UniProtKB-KW"/>
</dbReference>
<dbReference type="InterPro" id="IPR054613">
    <property type="entry name" value="Peptidase_S78_dom"/>
</dbReference>
<evidence type="ECO:0000256" key="2">
    <source>
        <dbReference type="ARBA" id="ARBA00022670"/>
    </source>
</evidence>
<evidence type="ECO:0000259" key="4">
    <source>
        <dbReference type="Pfam" id="PF04586"/>
    </source>
</evidence>
<gene>
    <name evidence="5" type="ORF">ABID08_006543</name>
</gene>
<dbReference type="Proteomes" id="UP001549077">
    <property type="component" value="Unassembled WGS sequence"/>
</dbReference>
<protein>
    <submittedName>
        <fullName evidence="5">HK97 family phage prohead protease</fullName>
    </submittedName>
</protein>
<keyword evidence="1" id="KW-1188">Viral release from host cell</keyword>
<dbReference type="Pfam" id="PF04586">
    <property type="entry name" value="Peptidase_S78"/>
    <property type="match status" value="1"/>
</dbReference>